<dbReference type="SUPFAM" id="SSF140478">
    <property type="entry name" value="LemA-like"/>
    <property type="match status" value="1"/>
</dbReference>
<dbReference type="InterPro" id="IPR023353">
    <property type="entry name" value="LemA-like_dom_sf"/>
</dbReference>
<sequence>MRWLKWLILIVVIIVVVAIPVRYYNLFVTYEQKVRNAWAEIENQLKRRNDLIPNLVSSVKGYMGHEREIFEHVADARAKLAGAMKVGDRRKIIESAGELGMALGRLLAIVERYPELKANQTFIRLMDELAGTENRIAVARKRYNDTVREYNTIIKRFPGNMFARLYNKSEEPYFTIPEEEKATPKVEF</sequence>
<dbReference type="GO" id="GO:0016020">
    <property type="term" value="C:membrane"/>
    <property type="evidence" value="ECO:0007669"/>
    <property type="project" value="UniProtKB-SubCell"/>
</dbReference>
<comment type="similarity">
    <text evidence="2">Belongs to the LemA family.</text>
</comment>
<organism evidence="7 8">
    <name type="scientific">candidate division WOR-3 bacterium 4484_18</name>
    <dbReference type="NCBI Taxonomy" id="2020626"/>
    <lineage>
        <taxon>Bacteria</taxon>
        <taxon>Bacteria division WOR-3</taxon>
    </lineage>
</organism>
<dbReference type="Pfam" id="PF04011">
    <property type="entry name" value="LemA"/>
    <property type="match status" value="1"/>
</dbReference>
<feature type="transmembrane region" description="Helical" evidence="6">
    <location>
        <begin position="6"/>
        <end position="25"/>
    </location>
</feature>
<keyword evidence="4 6" id="KW-1133">Transmembrane helix</keyword>
<comment type="caution">
    <text evidence="7">The sequence shown here is derived from an EMBL/GenBank/DDBJ whole genome shotgun (WGS) entry which is preliminary data.</text>
</comment>
<comment type="subcellular location">
    <subcellularLocation>
        <location evidence="1">Membrane</location>
        <topology evidence="1">Single-pass membrane protein</topology>
    </subcellularLocation>
</comment>
<accession>A0A257LUM4</accession>
<dbReference type="PANTHER" id="PTHR34478:SF2">
    <property type="entry name" value="MEMBRANE PROTEIN"/>
    <property type="match status" value="1"/>
</dbReference>
<dbReference type="PANTHER" id="PTHR34478">
    <property type="entry name" value="PROTEIN LEMA"/>
    <property type="match status" value="1"/>
</dbReference>
<protein>
    <submittedName>
        <fullName evidence="7">LemA family protein</fullName>
    </submittedName>
</protein>
<evidence type="ECO:0000256" key="1">
    <source>
        <dbReference type="ARBA" id="ARBA00004167"/>
    </source>
</evidence>
<keyword evidence="5 6" id="KW-0472">Membrane</keyword>
<proteinExistence type="inferred from homology"/>
<evidence type="ECO:0000256" key="4">
    <source>
        <dbReference type="ARBA" id="ARBA00022989"/>
    </source>
</evidence>
<evidence type="ECO:0000256" key="6">
    <source>
        <dbReference type="SAM" id="Phobius"/>
    </source>
</evidence>
<dbReference type="AlphaFoldDB" id="A0A257LUM4"/>
<evidence type="ECO:0000256" key="2">
    <source>
        <dbReference type="ARBA" id="ARBA00008854"/>
    </source>
</evidence>
<dbReference type="Proteomes" id="UP000216312">
    <property type="component" value="Unassembled WGS sequence"/>
</dbReference>
<evidence type="ECO:0000313" key="8">
    <source>
        <dbReference type="Proteomes" id="UP000216312"/>
    </source>
</evidence>
<name>A0A257LUM4_UNCW3</name>
<dbReference type="EMBL" id="NMUJ01000018">
    <property type="protein sequence ID" value="OYV03179.1"/>
    <property type="molecule type" value="Genomic_DNA"/>
</dbReference>
<evidence type="ECO:0000313" key="7">
    <source>
        <dbReference type="EMBL" id="OYV03179.1"/>
    </source>
</evidence>
<evidence type="ECO:0000256" key="3">
    <source>
        <dbReference type="ARBA" id="ARBA00022692"/>
    </source>
</evidence>
<keyword evidence="3 6" id="KW-0812">Transmembrane</keyword>
<dbReference type="InterPro" id="IPR007156">
    <property type="entry name" value="MamQ_LemA"/>
</dbReference>
<dbReference type="Gene3D" id="1.20.1440.20">
    <property type="entry name" value="LemA-like domain"/>
    <property type="match status" value="1"/>
</dbReference>
<gene>
    <name evidence="7" type="ORF">CGW93_02170</name>
</gene>
<reference evidence="8" key="1">
    <citation type="submission" date="2017-07" db="EMBL/GenBank/DDBJ databases">
        <title>Novel pathways for hydrocarbon cycling and metabolic interdependencies in hydrothermal sediment communities.</title>
        <authorList>
            <person name="Dombrowski N."/>
            <person name="Seitz K."/>
            <person name="Teske A."/>
            <person name="Baker B."/>
        </authorList>
    </citation>
    <scope>NUCLEOTIDE SEQUENCE [LARGE SCALE GENOMIC DNA]</scope>
</reference>
<evidence type="ECO:0000256" key="5">
    <source>
        <dbReference type="ARBA" id="ARBA00023136"/>
    </source>
</evidence>